<dbReference type="Pfam" id="PF06296">
    <property type="entry name" value="RelE"/>
    <property type="match status" value="1"/>
</dbReference>
<organism evidence="1 2">
    <name type="scientific">Mucilaginibacter gotjawali</name>
    <dbReference type="NCBI Taxonomy" id="1550579"/>
    <lineage>
        <taxon>Bacteria</taxon>
        <taxon>Pseudomonadati</taxon>
        <taxon>Bacteroidota</taxon>
        <taxon>Sphingobacteriia</taxon>
        <taxon>Sphingobacteriales</taxon>
        <taxon>Sphingobacteriaceae</taxon>
        <taxon>Mucilaginibacter</taxon>
    </lineage>
</organism>
<dbReference type="RefSeq" id="WP_096350115.1">
    <property type="nucleotide sequence ID" value="NZ_AP017313.1"/>
</dbReference>
<reference evidence="1 2" key="1">
    <citation type="submission" date="2015-12" db="EMBL/GenBank/DDBJ databases">
        <title>Genome sequence of Mucilaginibacter gotjawali.</title>
        <authorList>
            <person name="Lee J.S."/>
            <person name="Lee K.C."/>
            <person name="Kim K.K."/>
            <person name="Lee B.W."/>
        </authorList>
    </citation>
    <scope>NUCLEOTIDE SEQUENCE [LARGE SCALE GENOMIC DNA]</scope>
    <source>
        <strain evidence="1 2">SA3-7</strain>
    </source>
</reference>
<dbReference type="InterPro" id="IPR009387">
    <property type="entry name" value="HigB-2"/>
</dbReference>
<gene>
    <name evidence="1" type="primary">higB-2_1</name>
    <name evidence="1" type="ORF">MgSA37_01005</name>
</gene>
<name>A0A120MYC2_9SPHI</name>
<dbReference type="AlphaFoldDB" id="A0A120MYC2"/>
<dbReference type="OrthoDB" id="1364255at2"/>
<dbReference type="GO" id="GO:0004519">
    <property type="term" value="F:endonuclease activity"/>
    <property type="evidence" value="ECO:0007669"/>
    <property type="project" value="UniProtKB-KW"/>
</dbReference>
<evidence type="ECO:0000313" key="2">
    <source>
        <dbReference type="Proteomes" id="UP000218263"/>
    </source>
</evidence>
<proteinExistence type="predicted"/>
<dbReference type="EMBL" id="AP017313">
    <property type="protein sequence ID" value="BAU52841.1"/>
    <property type="molecule type" value="Genomic_DNA"/>
</dbReference>
<evidence type="ECO:0000313" key="1">
    <source>
        <dbReference type="EMBL" id="BAU52841.1"/>
    </source>
</evidence>
<accession>A0A120MYC2</accession>
<dbReference type="Proteomes" id="UP000218263">
    <property type="component" value="Chromosome"/>
</dbReference>
<sequence>MANNVRLTAFFLKKAKRLLKKYHTLQFNLSQLEQDLIQNPRLGDNYGANIYKIRLADESKGKGKSGGFRIITYLIQENTDSTDIYLITIFDKSEESSVSKDDIKEIIKSEGIV</sequence>
<dbReference type="KEGG" id="mgot:MgSA37_01005"/>
<keyword evidence="2" id="KW-1185">Reference proteome</keyword>
<protein>
    <submittedName>
        <fullName evidence="1">Toxin HigB-2</fullName>
    </submittedName>
</protein>